<evidence type="ECO:0000259" key="1">
    <source>
        <dbReference type="Pfam" id="PF07484"/>
    </source>
</evidence>
<evidence type="ECO:0000313" key="3">
    <source>
        <dbReference type="Proteomes" id="UP001317705"/>
    </source>
</evidence>
<dbReference type="EMBL" id="AP027151">
    <property type="protein sequence ID" value="BDV44553.1"/>
    <property type="molecule type" value="Genomic_DNA"/>
</dbReference>
<keyword evidence="3" id="KW-1185">Reference proteome</keyword>
<dbReference type="InterPro" id="IPR011083">
    <property type="entry name" value="Phage_tail_collar_dom"/>
</dbReference>
<feature type="domain" description="Phage tail collar" evidence="1">
    <location>
        <begin position="7"/>
        <end position="62"/>
    </location>
</feature>
<evidence type="ECO:0000313" key="2">
    <source>
        <dbReference type="EMBL" id="BDV44553.1"/>
    </source>
</evidence>
<reference evidence="2 3" key="1">
    <citation type="submission" date="2022-12" db="EMBL/GenBank/DDBJ databases">
        <title>Polyphasic characterization of Geotalea uranireducens NIT-SL11 newly isolated from a complex of sewage sludge and microbially reduced graphene oxide.</title>
        <authorList>
            <person name="Xie L."/>
            <person name="Yoshida N."/>
            <person name="Meng L."/>
        </authorList>
    </citation>
    <scope>NUCLEOTIDE SEQUENCE [LARGE SCALE GENOMIC DNA]</scope>
    <source>
        <strain evidence="2 3">NIT-SL11</strain>
    </source>
</reference>
<dbReference type="RefSeq" id="WP_282000652.1">
    <property type="nucleotide sequence ID" value="NZ_AP027151.1"/>
</dbReference>
<gene>
    <name evidence="2" type="ORF">GURASL_34760</name>
</gene>
<dbReference type="SUPFAM" id="SSF88874">
    <property type="entry name" value="Receptor-binding domain of short tail fibre protein gp12"/>
    <property type="match status" value="1"/>
</dbReference>
<name>A0ABM8EPM2_9BACT</name>
<dbReference type="Pfam" id="PF07484">
    <property type="entry name" value="Collar"/>
    <property type="match status" value="1"/>
</dbReference>
<dbReference type="InterPro" id="IPR037053">
    <property type="entry name" value="Phage_tail_collar_dom_sf"/>
</dbReference>
<dbReference type="Proteomes" id="UP001317705">
    <property type="component" value="Chromosome"/>
</dbReference>
<dbReference type="Gene3D" id="3.90.1340.10">
    <property type="entry name" value="Phage tail collar domain"/>
    <property type="match status" value="1"/>
</dbReference>
<accession>A0ABM8EPM2</accession>
<protein>
    <submittedName>
        <fullName evidence="2">Tail protein</fullName>
    </submittedName>
</protein>
<proteinExistence type="predicted"/>
<sequence length="175" mass="18177">MGDPYIGEIRLLAFNFAPRGWATCDGQQVQIQQNPALYSLLSTIYGGDGRTTFNLPDLRGRTMIHRSQTYPEGVTGGTETVALTAASQLPAHSHGLLASSAAGNSNAPGGNLLAAVADATNSKFAYATEKASPAAFLAPASLAPAGASAGHENMQPSLVVNYCIALTGVYPPRDW</sequence>
<organism evidence="2 3">
    <name type="scientific">Geotalea uraniireducens</name>
    <dbReference type="NCBI Taxonomy" id="351604"/>
    <lineage>
        <taxon>Bacteria</taxon>
        <taxon>Pseudomonadati</taxon>
        <taxon>Thermodesulfobacteriota</taxon>
        <taxon>Desulfuromonadia</taxon>
        <taxon>Geobacterales</taxon>
        <taxon>Geobacteraceae</taxon>
        <taxon>Geotalea</taxon>
    </lineage>
</organism>